<evidence type="ECO:0000256" key="4">
    <source>
        <dbReference type="ARBA" id="ARBA00022503"/>
    </source>
</evidence>
<evidence type="ECO:0000256" key="6">
    <source>
        <dbReference type="ARBA" id="ARBA00022801"/>
    </source>
</evidence>
<dbReference type="GO" id="GO:0005829">
    <property type="term" value="C:cytosol"/>
    <property type="evidence" value="ECO:0007669"/>
    <property type="project" value="TreeGrafter"/>
</dbReference>
<dbReference type="RefSeq" id="WP_163608492.1">
    <property type="nucleotide sequence ID" value="NZ_JAABOO010000004.1"/>
</dbReference>
<dbReference type="PANTHER" id="PTHR43782:SF3">
    <property type="entry name" value="ARGINASE"/>
    <property type="match status" value="1"/>
</dbReference>
<evidence type="ECO:0000256" key="7">
    <source>
        <dbReference type="ARBA" id="ARBA00023211"/>
    </source>
</evidence>
<comment type="similarity">
    <text evidence="9 10">Belongs to the arginase family.</text>
</comment>
<dbReference type="Gene3D" id="3.40.800.10">
    <property type="entry name" value="Ureohydrolase domain"/>
    <property type="match status" value="1"/>
</dbReference>
<keyword evidence="12" id="KW-1185">Reference proteome</keyword>
<dbReference type="NCBIfam" id="TIGR01229">
    <property type="entry name" value="rocF_arginase"/>
    <property type="match status" value="1"/>
</dbReference>
<dbReference type="EMBL" id="JAABOO010000004">
    <property type="protein sequence ID" value="NER15199.1"/>
    <property type="molecule type" value="Genomic_DNA"/>
</dbReference>
<evidence type="ECO:0000256" key="10">
    <source>
        <dbReference type="RuleBase" id="RU361159"/>
    </source>
</evidence>
<evidence type="ECO:0000256" key="2">
    <source>
        <dbReference type="ARBA" id="ARBA00012168"/>
    </source>
</evidence>
<organism evidence="11 12">
    <name type="scientific">Leptobacterium flavescens</name>
    <dbReference type="NCBI Taxonomy" id="472055"/>
    <lineage>
        <taxon>Bacteria</taxon>
        <taxon>Pseudomonadati</taxon>
        <taxon>Bacteroidota</taxon>
        <taxon>Flavobacteriia</taxon>
        <taxon>Flavobacteriales</taxon>
        <taxon>Flavobacteriaceae</taxon>
        <taxon>Leptobacterium</taxon>
    </lineage>
</organism>
<dbReference type="AlphaFoldDB" id="A0A6P0UTN1"/>
<evidence type="ECO:0000313" key="12">
    <source>
        <dbReference type="Proteomes" id="UP000468581"/>
    </source>
</evidence>
<protein>
    <recommendedName>
        <fullName evidence="3 8">Arginase</fullName>
        <ecNumber evidence="2 8">3.5.3.1</ecNumber>
    </recommendedName>
</protein>
<dbReference type="InterPro" id="IPR014033">
    <property type="entry name" value="Arginase"/>
</dbReference>
<dbReference type="PRINTS" id="PR00116">
    <property type="entry name" value="ARGINASE"/>
</dbReference>
<comment type="pathway">
    <text evidence="1">Nitrogen metabolism; urea cycle; L-ornithine and urea from L-arginine: step 1/1.</text>
</comment>
<evidence type="ECO:0000313" key="11">
    <source>
        <dbReference type="EMBL" id="NER15199.1"/>
    </source>
</evidence>
<evidence type="ECO:0000256" key="5">
    <source>
        <dbReference type="ARBA" id="ARBA00022723"/>
    </source>
</evidence>
<dbReference type="GO" id="GO:0030145">
    <property type="term" value="F:manganese ion binding"/>
    <property type="evidence" value="ECO:0007669"/>
    <property type="project" value="TreeGrafter"/>
</dbReference>
<reference evidence="11 12" key="1">
    <citation type="submission" date="2020-01" db="EMBL/GenBank/DDBJ databases">
        <title>Leptobacterium flavescens.</title>
        <authorList>
            <person name="Wang G."/>
        </authorList>
    </citation>
    <scope>NUCLEOTIDE SEQUENCE [LARGE SCALE GENOMIC DNA]</scope>
    <source>
        <strain evidence="11 12">KCTC 22160</strain>
    </source>
</reference>
<comment type="caution">
    <text evidence="11">The sequence shown here is derived from an EMBL/GenBank/DDBJ whole genome shotgun (WGS) entry which is preliminary data.</text>
</comment>
<dbReference type="Pfam" id="PF00491">
    <property type="entry name" value="Arginase"/>
    <property type="match status" value="1"/>
</dbReference>
<evidence type="ECO:0000256" key="9">
    <source>
        <dbReference type="PROSITE-ProRule" id="PRU00742"/>
    </source>
</evidence>
<keyword evidence="5 10" id="KW-0479">Metal-binding</keyword>
<gene>
    <name evidence="11" type="primary">rocF</name>
    <name evidence="11" type="ORF">GWK08_17215</name>
</gene>
<evidence type="ECO:0000256" key="8">
    <source>
        <dbReference type="NCBIfam" id="TIGR01229"/>
    </source>
</evidence>
<dbReference type="SUPFAM" id="SSF52768">
    <property type="entry name" value="Arginase/deacetylase"/>
    <property type="match status" value="1"/>
</dbReference>
<evidence type="ECO:0000256" key="3">
    <source>
        <dbReference type="ARBA" id="ARBA00018123"/>
    </source>
</evidence>
<dbReference type="GO" id="GO:0006525">
    <property type="term" value="P:arginine metabolic process"/>
    <property type="evidence" value="ECO:0007669"/>
    <property type="project" value="UniProtKB-KW"/>
</dbReference>
<keyword evidence="4 10" id="KW-0056">Arginine metabolism</keyword>
<keyword evidence="7 10" id="KW-0464">Manganese</keyword>
<keyword evidence="6 10" id="KW-0378">Hydrolase</keyword>
<comment type="catalytic activity">
    <reaction evidence="10">
        <text>L-arginine + H2O = urea + L-ornithine</text>
        <dbReference type="Rhea" id="RHEA:20569"/>
        <dbReference type="ChEBI" id="CHEBI:15377"/>
        <dbReference type="ChEBI" id="CHEBI:16199"/>
        <dbReference type="ChEBI" id="CHEBI:32682"/>
        <dbReference type="ChEBI" id="CHEBI:46911"/>
        <dbReference type="EC" id="3.5.3.1"/>
    </reaction>
</comment>
<dbReference type="EC" id="3.5.3.1" evidence="2 8"/>
<sequence>MSTIKIVKNRSDIGAGTRGSDMGIDAIEIAAINGKNDYFNRFDFEDVKTENESIYNKVNNSFAKRIEHVFYQCSRLADSVKRNLEEDHFPLVLSGDHSSGLGSISGIKAAYPDKRLGVVWIDAHADLHSPYTSPSGNIHGMPLAAALDDDNLDCQINEVIGETEKYWNAMKNIGHSSAKIQADDLVFFGVRDTEEPEDKQIEKLGIRNYMVNEIRYRGLEACVNEAIERLSVCDIIYVSFDVDSMDCDLISYGTGTPVPKGFDQYEVIEIINRLIETKKVACLEFVEVNPLLDTKGNKMAETAFEVLDAVTKTLEKNI</sequence>
<evidence type="ECO:0000256" key="1">
    <source>
        <dbReference type="ARBA" id="ARBA00005098"/>
    </source>
</evidence>
<dbReference type="Proteomes" id="UP000468581">
    <property type="component" value="Unassembled WGS sequence"/>
</dbReference>
<name>A0A6P0UTN1_9FLAO</name>
<dbReference type="GO" id="GO:0004053">
    <property type="term" value="F:arginase activity"/>
    <property type="evidence" value="ECO:0007669"/>
    <property type="project" value="UniProtKB-UniRule"/>
</dbReference>
<accession>A0A6P0UTN1</accession>
<dbReference type="InterPro" id="IPR023696">
    <property type="entry name" value="Ureohydrolase_dom_sf"/>
</dbReference>
<dbReference type="CDD" id="cd09989">
    <property type="entry name" value="Arginase"/>
    <property type="match status" value="1"/>
</dbReference>
<proteinExistence type="inferred from homology"/>
<dbReference type="PROSITE" id="PS51409">
    <property type="entry name" value="ARGINASE_2"/>
    <property type="match status" value="1"/>
</dbReference>
<comment type="cofactor">
    <cofactor evidence="10">
        <name>Mn(2+)</name>
        <dbReference type="ChEBI" id="CHEBI:29035"/>
    </cofactor>
    <text evidence="10">Binds 2 manganese ions per subunit.</text>
</comment>
<dbReference type="InterPro" id="IPR006035">
    <property type="entry name" value="Ureohydrolase"/>
</dbReference>
<dbReference type="PANTHER" id="PTHR43782">
    <property type="entry name" value="ARGINASE"/>
    <property type="match status" value="1"/>
</dbReference>